<dbReference type="EMBL" id="SOBH01000005">
    <property type="protein sequence ID" value="TDT72722.1"/>
    <property type="molecule type" value="Genomic_DNA"/>
</dbReference>
<reference evidence="1 2" key="1">
    <citation type="submission" date="2019-03" db="EMBL/GenBank/DDBJ databases">
        <title>Genomic Encyclopedia of Archaeal and Bacterial Type Strains, Phase II (KMG-II): from individual species to whole genera.</title>
        <authorList>
            <person name="Goeker M."/>
        </authorList>
    </citation>
    <scope>NUCLEOTIDE SEQUENCE [LARGE SCALE GENOMIC DNA]</scope>
    <source>
        <strain evidence="1 2">DSM 29467</strain>
    </source>
</reference>
<dbReference type="AlphaFoldDB" id="A0A4R7LDU9"/>
<evidence type="ECO:0000313" key="2">
    <source>
        <dbReference type="Proteomes" id="UP000294563"/>
    </source>
</evidence>
<dbReference type="RefSeq" id="WP_134016828.1">
    <property type="nucleotide sequence ID" value="NZ_SOBH01000005.1"/>
</dbReference>
<proteinExistence type="predicted"/>
<accession>A0A4R7LDU9</accession>
<dbReference type="OrthoDB" id="7659063at2"/>
<organism evidence="1 2">
    <name type="scientific">Litoreibacter halocynthiae</name>
    <dbReference type="NCBI Taxonomy" id="1242689"/>
    <lineage>
        <taxon>Bacteria</taxon>
        <taxon>Pseudomonadati</taxon>
        <taxon>Pseudomonadota</taxon>
        <taxon>Alphaproteobacteria</taxon>
        <taxon>Rhodobacterales</taxon>
        <taxon>Roseobacteraceae</taxon>
        <taxon>Litoreibacter</taxon>
    </lineage>
</organism>
<sequence>MNRQGTIVRTVTGTLVVGAFLLSACTATISPNRSSKVRQVPDEVVNLAALGQDLSTARLLPEDGCYWYEHRGRVETTLLPLRSARGNPICVAKKT</sequence>
<dbReference type="PROSITE" id="PS51257">
    <property type="entry name" value="PROKAR_LIPOPROTEIN"/>
    <property type="match status" value="1"/>
</dbReference>
<gene>
    <name evidence="1" type="ORF">BDE40_3574</name>
</gene>
<comment type="caution">
    <text evidence="1">The sequence shown here is derived from an EMBL/GenBank/DDBJ whole genome shotgun (WGS) entry which is preliminary data.</text>
</comment>
<evidence type="ECO:0000313" key="1">
    <source>
        <dbReference type="EMBL" id="TDT72722.1"/>
    </source>
</evidence>
<keyword evidence="2" id="KW-1185">Reference proteome</keyword>
<protein>
    <submittedName>
        <fullName evidence="1">Uncharacterized protein</fullName>
    </submittedName>
</protein>
<dbReference type="Proteomes" id="UP000294563">
    <property type="component" value="Unassembled WGS sequence"/>
</dbReference>
<name>A0A4R7LDU9_9RHOB</name>